<dbReference type="InterPro" id="IPR008979">
    <property type="entry name" value="Galactose-bd-like_sf"/>
</dbReference>
<dbReference type="GO" id="GO:0016139">
    <property type="term" value="P:glycoside catabolic process"/>
    <property type="evidence" value="ECO:0007669"/>
    <property type="project" value="TreeGrafter"/>
</dbReference>
<name>A0A1T5FBI6_9SPHI</name>
<evidence type="ECO:0000256" key="1">
    <source>
        <dbReference type="ARBA" id="ARBA00007951"/>
    </source>
</evidence>
<feature type="domain" description="F5/8 type C" evidence="7">
    <location>
        <begin position="496"/>
        <end position="652"/>
    </location>
</feature>
<dbReference type="Proteomes" id="UP000190541">
    <property type="component" value="Unassembled WGS sequence"/>
</dbReference>
<dbReference type="PANTHER" id="PTHR10030:SF37">
    <property type="entry name" value="ALPHA-L-FUCOSIDASE-RELATED"/>
    <property type="match status" value="1"/>
</dbReference>
<reference evidence="8 9" key="1">
    <citation type="submission" date="2017-02" db="EMBL/GenBank/DDBJ databases">
        <authorList>
            <person name="Peterson S.W."/>
        </authorList>
    </citation>
    <scope>NUCLEOTIDE SEQUENCE [LARGE SCALE GENOMIC DNA]</scope>
    <source>
        <strain evidence="8 9">DSM 22899</strain>
    </source>
</reference>
<dbReference type="Pfam" id="PF01120">
    <property type="entry name" value="Alpha_L_fucos"/>
    <property type="match status" value="1"/>
</dbReference>
<comment type="similarity">
    <text evidence="1">Belongs to the glycosyl hydrolase 29 family.</text>
</comment>
<gene>
    <name evidence="8" type="ORF">SAMN05660226_03901</name>
</gene>
<keyword evidence="3 6" id="KW-0732">Signal</keyword>
<feature type="chain" id="PRO_5012956364" description="alpha-L-fucosidase" evidence="6">
    <location>
        <begin position="24"/>
        <end position="652"/>
    </location>
</feature>
<dbReference type="InterPro" id="IPR057739">
    <property type="entry name" value="Glyco_hydro_29_N"/>
</dbReference>
<dbReference type="PROSITE" id="PS50022">
    <property type="entry name" value="FA58C_3"/>
    <property type="match status" value="1"/>
</dbReference>
<organism evidence="8 9">
    <name type="scientific">Parapedobacter luteus</name>
    <dbReference type="NCBI Taxonomy" id="623280"/>
    <lineage>
        <taxon>Bacteria</taxon>
        <taxon>Pseudomonadati</taxon>
        <taxon>Bacteroidota</taxon>
        <taxon>Sphingobacteriia</taxon>
        <taxon>Sphingobacteriales</taxon>
        <taxon>Sphingobacteriaceae</taxon>
        <taxon>Parapedobacter</taxon>
    </lineage>
</organism>
<dbReference type="InterPro" id="IPR000933">
    <property type="entry name" value="Glyco_hydro_29"/>
</dbReference>
<evidence type="ECO:0000256" key="6">
    <source>
        <dbReference type="SAM" id="SignalP"/>
    </source>
</evidence>
<dbReference type="Pfam" id="PF00754">
    <property type="entry name" value="F5_F8_type_C"/>
    <property type="match status" value="1"/>
</dbReference>
<dbReference type="AlphaFoldDB" id="A0A1T5FBI6"/>
<keyword evidence="9" id="KW-1185">Reference proteome</keyword>
<evidence type="ECO:0000256" key="3">
    <source>
        <dbReference type="ARBA" id="ARBA00022729"/>
    </source>
</evidence>
<feature type="signal peptide" evidence="6">
    <location>
        <begin position="1"/>
        <end position="23"/>
    </location>
</feature>
<keyword evidence="4" id="KW-0378">Hydrolase</keyword>
<evidence type="ECO:0000256" key="2">
    <source>
        <dbReference type="ARBA" id="ARBA00012662"/>
    </source>
</evidence>
<dbReference type="InterPro" id="IPR017853">
    <property type="entry name" value="GH"/>
</dbReference>
<dbReference type="Gene3D" id="3.20.20.80">
    <property type="entry name" value="Glycosidases"/>
    <property type="match status" value="1"/>
</dbReference>
<dbReference type="Gene3D" id="2.60.120.260">
    <property type="entry name" value="Galactose-binding domain-like"/>
    <property type="match status" value="2"/>
</dbReference>
<evidence type="ECO:0000313" key="9">
    <source>
        <dbReference type="Proteomes" id="UP000190541"/>
    </source>
</evidence>
<dbReference type="PROSITE" id="PS51257">
    <property type="entry name" value="PROKAR_LIPOPROTEIN"/>
    <property type="match status" value="1"/>
</dbReference>
<dbReference type="InterPro" id="IPR000421">
    <property type="entry name" value="FA58C"/>
</dbReference>
<dbReference type="PANTHER" id="PTHR10030">
    <property type="entry name" value="ALPHA-L-FUCOSIDASE"/>
    <property type="match status" value="1"/>
</dbReference>
<dbReference type="SMART" id="SM00812">
    <property type="entry name" value="Alpha_L_fucos"/>
    <property type="match status" value="1"/>
</dbReference>
<evidence type="ECO:0000259" key="7">
    <source>
        <dbReference type="PROSITE" id="PS50022"/>
    </source>
</evidence>
<sequence length="652" mass="72869">MMSRNFIMLTVLCVALSIGLVGCDQPAVSMKDEPTPYGPIPTEAQLNWHEMEMYCLIHFTPTTFQNKEWGFGDAPASLFNPRDFDANQIAAAAKAGGFKGLISVAKHHDGFCLWPTKTTNYNIANSPWRDGRGDMVKAFENAARKQDLQFGVYVSAWDRNHPQYGDAEYADAYREQLRELYSNYGPLFISWHDGANGGDGYYGGANETRRIDRSTYYEWEEKTWPITRELQPTAVIFSDIGPDVRWVGNEKGIAAETSWATFTPIAPDGSKPAPGHIDEQFLGSGQRDGKYWIPAECDVPHRPGWFYHPEQDHQVKTPDQLFDLYLKSVGRGAAFNLGLAPNTEGLLHANDVASLKGFGEKLAKTFAENLASDASLKASNIRKGQEGHFGPANLLDDDRYSYWATDDEVTQPELIIELEAEASFDIIRLRENIKLGQRLDSVWVDVWQDGNWRPLAMATSVGSNRLIHLDELITTERLRLRLFAPVAVALSDFGLFREADVTFAMQEAAHKRIDPSRWNMVAGGLHGGDPLLAVDGKPETFWLTSEVDLPKSISVDMGRQETIAGIGYLPRQDGNMEGLISRYVFEASTDSTNWEVASKGEFSNIVANPILQYVNFGKPVRARYFRLTVEAVANAINNRSAVSIAEFEVYNH</sequence>
<dbReference type="SUPFAM" id="SSF49785">
    <property type="entry name" value="Galactose-binding domain-like"/>
    <property type="match status" value="2"/>
</dbReference>
<accession>A0A1T5FBI6</accession>
<dbReference type="GO" id="GO:0005764">
    <property type="term" value="C:lysosome"/>
    <property type="evidence" value="ECO:0007669"/>
    <property type="project" value="TreeGrafter"/>
</dbReference>
<dbReference type="STRING" id="623280.SAMN05660226_03901"/>
<evidence type="ECO:0000313" key="8">
    <source>
        <dbReference type="EMBL" id="SKB93533.1"/>
    </source>
</evidence>
<dbReference type="EMBL" id="FUYS01000014">
    <property type="protein sequence ID" value="SKB93533.1"/>
    <property type="molecule type" value="Genomic_DNA"/>
</dbReference>
<dbReference type="GO" id="GO:0004560">
    <property type="term" value="F:alpha-L-fucosidase activity"/>
    <property type="evidence" value="ECO:0007669"/>
    <property type="project" value="InterPro"/>
</dbReference>
<dbReference type="GO" id="GO:0006004">
    <property type="term" value="P:fucose metabolic process"/>
    <property type="evidence" value="ECO:0007669"/>
    <property type="project" value="TreeGrafter"/>
</dbReference>
<protein>
    <recommendedName>
        <fullName evidence="2">alpha-L-fucosidase</fullName>
        <ecNumber evidence="2">3.2.1.51</ecNumber>
    </recommendedName>
</protein>
<proteinExistence type="inferred from homology"/>
<evidence type="ECO:0000256" key="5">
    <source>
        <dbReference type="ARBA" id="ARBA00023295"/>
    </source>
</evidence>
<dbReference type="SUPFAM" id="SSF51445">
    <property type="entry name" value="(Trans)glycosidases"/>
    <property type="match status" value="1"/>
</dbReference>
<evidence type="ECO:0000256" key="4">
    <source>
        <dbReference type="ARBA" id="ARBA00022801"/>
    </source>
</evidence>
<keyword evidence="5" id="KW-0326">Glycosidase</keyword>
<dbReference type="EC" id="3.2.1.51" evidence="2"/>